<keyword evidence="4" id="KW-1185">Reference proteome</keyword>
<feature type="transmembrane region" description="Helical" evidence="1">
    <location>
        <begin position="231"/>
        <end position="248"/>
    </location>
</feature>
<dbReference type="EMBL" id="AP024828">
    <property type="protein sequence ID" value="BCZ24982.1"/>
    <property type="molecule type" value="Genomic_DNA"/>
</dbReference>
<organism evidence="3 4">
    <name type="scientific">Mycobacterium senriense</name>
    <dbReference type="NCBI Taxonomy" id="2775496"/>
    <lineage>
        <taxon>Bacteria</taxon>
        <taxon>Bacillati</taxon>
        <taxon>Actinomycetota</taxon>
        <taxon>Actinomycetes</taxon>
        <taxon>Mycobacteriales</taxon>
        <taxon>Mycobacteriaceae</taxon>
        <taxon>Mycobacterium</taxon>
        <taxon>Mycobacterium avium complex (MAC)</taxon>
    </lineage>
</organism>
<keyword evidence="1" id="KW-1133">Transmembrane helix</keyword>
<dbReference type="InterPro" id="IPR002656">
    <property type="entry name" value="Acyl_transf_3_dom"/>
</dbReference>
<evidence type="ECO:0000313" key="4">
    <source>
        <dbReference type="Proteomes" id="UP000826012"/>
    </source>
</evidence>
<feature type="transmembrane region" description="Helical" evidence="1">
    <location>
        <begin position="360"/>
        <end position="379"/>
    </location>
</feature>
<reference evidence="3 4" key="1">
    <citation type="submission" date="2021-07" db="EMBL/GenBank/DDBJ databases">
        <title>Complete genome sequence of nontuberculous Mycobacterium sp. TY59.</title>
        <authorList>
            <person name="Fukushima K."/>
        </authorList>
    </citation>
    <scope>NUCLEOTIDE SEQUENCE [LARGE SCALE GENOMIC DNA]</scope>
    <source>
        <strain evidence="3 4">TY59</strain>
    </source>
</reference>
<sequence length="414" mass="45851">MMRFHTHCRRADAVRPVDRVAGASVERDPKLRDANYIVNGRPQEARTGGPTLAQVFDPRNNALNAWRLALATGVLLQHSWPLTGRKIHPPVEQLLTQWWVDGFFVISGFLISSSWVRDPRLRDYFVSRGLRIFPGLWICMFIVAFVIAPIGVAIQGGSARRLLLSPGPFLYVLNNSVLNVYYEGINGTPRDVPYPKVWDGTLWTLIFESFCYIAVAIAGIAGLYNRRWPAPVIFALILAVAALVSYPVEGVPTFVQMMARFAIVFAAGVLAHEFRDVIPARWSLVVVSGVIVVVTGLLVPNYRVIAAIPLAYAVIVSAALIRNKRLRLRTDLSYGVYIYAWPTQQLLVICGLGFLHPVAFAVVAALATLPLAAMSWFLVEKRALSLKSRFRRRARGWDDMGTGAQPVADGVSGE</sequence>
<proteinExistence type="predicted"/>
<feature type="transmembrane region" description="Helical" evidence="1">
    <location>
        <begin position="304"/>
        <end position="322"/>
    </location>
</feature>
<dbReference type="GO" id="GO:0016746">
    <property type="term" value="F:acyltransferase activity"/>
    <property type="evidence" value="ECO:0007669"/>
    <property type="project" value="UniProtKB-KW"/>
</dbReference>
<dbReference type="InterPro" id="IPR050879">
    <property type="entry name" value="Acyltransferase_3"/>
</dbReference>
<feature type="transmembrane region" description="Helical" evidence="1">
    <location>
        <begin position="202"/>
        <end position="224"/>
    </location>
</feature>
<accession>A0ABN6IN13</accession>
<keyword evidence="1" id="KW-0472">Membrane</keyword>
<keyword evidence="3" id="KW-0012">Acyltransferase</keyword>
<evidence type="ECO:0000259" key="2">
    <source>
        <dbReference type="Pfam" id="PF01757"/>
    </source>
</evidence>
<protein>
    <submittedName>
        <fullName evidence="3">Acyltransferase</fullName>
    </submittedName>
</protein>
<feature type="domain" description="Acyltransferase 3" evidence="2">
    <location>
        <begin position="61"/>
        <end position="373"/>
    </location>
</feature>
<feature type="transmembrane region" description="Helical" evidence="1">
    <location>
        <begin position="334"/>
        <end position="354"/>
    </location>
</feature>
<feature type="transmembrane region" description="Helical" evidence="1">
    <location>
        <begin position="278"/>
        <end position="298"/>
    </location>
</feature>
<keyword evidence="1" id="KW-0812">Transmembrane</keyword>
<keyword evidence="3" id="KW-0808">Transferase</keyword>
<evidence type="ECO:0000256" key="1">
    <source>
        <dbReference type="SAM" id="Phobius"/>
    </source>
</evidence>
<dbReference type="PANTHER" id="PTHR23028:SF53">
    <property type="entry name" value="ACYL_TRANSF_3 DOMAIN-CONTAINING PROTEIN"/>
    <property type="match status" value="1"/>
</dbReference>
<dbReference type="PANTHER" id="PTHR23028">
    <property type="entry name" value="ACETYLTRANSFERASE"/>
    <property type="match status" value="1"/>
</dbReference>
<reference evidence="3 4" key="2">
    <citation type="submission" date="2021-07" db="EMBL/GenBank/DDBJ databases">
        <authorList>
            <person name="Matsumoto Y."/>
            <person name="Motooka D."/>
            <person name="Nakamura S."/>
        </authorList>
    </citation>
    <scope>NUCLEOTIDE SEQUENCE [LARGE SCALE GENOMIC DNA]</scope>
    <source>
        <strain evidence="3 4">TY59</strain>
    </source>
</reference>
<feature type="transmembrane region" description="Helical" evidence="1">
    <location>
        <begin position="254"/>
        <end position="271"/>
    </location>
</feature>
<name>A0ABN6IN13_9MYCO</name>
<feature type="transmembrane region" description="Helical" evidence="1">
    <location>
        <begin position="135"/>
        <end position="155"/>
    </location>
</feature>
<dbReference type="RefSeq" id="WP_250160650.1">
    <property type="nucleotide sequence ID" value="NZ_AP024828.1"/>
</dbReference>
<gene>
    <name evidence="3" type="ORF">MTY59_48370</name>
</gene>
<dbReference type="Pfam" id="PF01757">
    <property type="entry name" value="Acyl_transf_3"/>
    <property type="match status" value="1"/>
</dbReference>
<evidence type="ECO:0000313" key="3">
    <source>
        <dbReference type="EMBL" id="BCZ24982.1"/>
    </source>
</evidence>
<dbReference type="Proteomes" id="UP000826012">
    <property type="component" value="Chromosome"/>
</dbReference>